<evidence type="ECO:0000313" key="2">
    <source>
        <dbReference type="Proteomes" id="UP000005239"/>
    </source>
</evidence>
<name>A0A2A6B2V3_PRIPA</name>
<reference evidence="1" key="2">
    <citation type="submission" date="2022-06" db="UniProtKB">
        <authorList>
            <consortium name="EnsemblMetazoa"/>
        </authorList>
    </citation>
    <scope>IDENTIFICATION</scope>
    <source>
        <strain evidence="1">PS312</strain>
    </source>
</reference>
<reference evidence="2" key="1">
    <citation type="journal article" date="2008" name="Nat. Genet.">
        <title>The Pristionchus pacificus genome provides a unique perspective on nematode lifestyle and parasitism.</title>
        <authorList>
            <person name="Dieterich C."/>
            <person name="Clifton S.W."/>
            <person name="Schuster L.N."/>
            <person name="Chinwalla A."/>
            <person name="Delehaunty K."/>
            <person name="Dinkelacker I."/>
            <person name="Fulton L."/>
            <person name="Fulton R."/>
            <person name="Godfrey J."/>
            <person name="Minx P."/>
            <person name="Mitreva M."/>
            <person name="Roeseler W."/>
            <person name="Tian H."/>
            <person name="Witte H."/>
            <person name="Yang S.P."/>
            <person name="Wilson R.K."/>
            <person name="Sommer R.J."/>
        </authorList>
    </citation>
    <scope>NUCLEOTIDE SEQUENCE [LARGE SCALE GENOMIC DNA]</scope>
    <source>
        <strain evidence="2">PS312</strain>
    </source>
</reference>
<dbReference type="AlphaFoldDB" id="A0A2A6B2V3"/>
<protein>
    <submittedName>
        <fullName evidence="1">Uncharacterized protein</fullName>
    </submittedName>
</protein>
<accession>A0A8R1Y6Q1</accession>
<proteinExistence type="predicted"/>
<accession>A0A2A6B2V3</accession>
<sequence>MSSLSVNNKSCLGDLSLLERQRALSACYVSQTSSIRREVLDVIPQTSLVGCQNECDGDSKCEATILNAASTHCILLGGQVLDASTNSCPAPFTAHVKTACEATTPTPQTTAVSTGMGPIDDYFTVGECSRESDIVGTPTEGATPPCGTPPLSQRRIVIDAIKADGSHMVLENNLYSSIKWDTSKKSWYFEIEADAGINTVYFYTAKCVLPPVTALLPKCECAALNTEPAYSGNYNPVPVKIDTDPCYTNYLQMNCVRAYSTAKTRAATDSSRLRTGSSHYNSYLIRAAACVD</sequence>
<gene>
    <name evidence="1" type="primary">WBGene00093269</name>
</gene>
<organism evidence="1 2">
    <name type="scientific">Pristionchus pacificus</name>
    <name type="common">Parasitic nematode worm</name>
    <dbReference type="NCBI Taxonomy" id="54126"/>
    <lineage>
        <taxon>Eukaryota</taxon>
        <taxon>Metazoa</taxon>
        <taxon>Ecdysozoa</taxon>
        <taxon>Nematoda</taxon>
        <taxon>Chromadorea</taxon>
        <taxon>Rhabditida</taxon>
        <taxon>Rhabditina</taxon>
        <taxon>Diplogasteromorpha</taxon>
        <taxon>Diplogasteroidea</taxon>
        <taxon>Neodiplogasteridae</taxon>
        <taxon>Pristionchus</taxon>
    </lineage>
</organism>
<keyword evidence="2" id="KW-1185">Reference proteome</keyword>
<evidence type="ECO:0000313" key="1">
    <source>
        <dbReference type="EnsemblMetazoa" id="PPA03715.1"/>
    </source>
</evidence>
<dbReference type="EnsemblMetazoa" id="PPA03715.1">
    <property type="protein sequence ID" value="PPA03715.1"/>
    <property type="gene ID" value="WBGene00093269"/>
</dbReference>
<dbReference type="Proteomes" id="UP000005239">
    <property type="component" value="Unassembled WGS sequence"/>
</dbReference>